<sequence length="127" mass="13992">MGMSSKGSEPMRNNARSRVSSYREEDDDLEEVGRQLVAELGKQSNMLASDDSILGDNSDDDEGDQDTPATAFTTQHPHEAAMMDEDEEMPPPMPPREPEAPVRTLYIVPKAKVPESDDCSNQQPCVP</sequence>
<name>A0A9N8EDG1_9STRA</name>
<dbReference type="AlphaFoldDB" id="A0A9N8EDG1"/>
<organism evidence="2 3">
    <name type="scientific">Seminavis robusta</name>
    <dbReference type="NCBI Taxonomy" id="568900"/>
    <lineage>
        <taxon>Eukaryota</taxon>
        <taxon>Sar</taxon>
        <taxon>Stramenopiles</taxon>
        <taxon>Ochrophyta</taxon>
        <taxon>Bacillariophyta</taxon>
        <taxon>Bacillariophyceae</taxon>
        <taxon>Bacillariophycidae</taxon>
        <taxon>Naviculales</taxon>
        <taxon>Naviculaceae</taxon>
        <taxon>Seminavis</taxon>
    </lineage>
</organism>
<gene>
    <name evidence="2" type="ORF">SEMRO_989_G228470.1</name>
</gene>
<feature type="region of interest" description="Disordered" evidence="1">
    <location>
        <begin position="1"/>
        <end position="127"/>
    </location>
</feature>
<proteinExistence type="predicted"/>
<evidence type="ECO:0000256" key="1">
    <source>
        <dbReference type="SAM" id="MobiDB-lite"/>
    </source>
</evidence>
<protein>
    <submittedName>
        <fullName evidence="2">Uncharacterized protein</fullName>
    </submittedName>
</protein>
<keyword evidence="3" id="KW-1185">Reference proteome</keyword>
<comment type="caution">
    <text evidence="2">The sequence shown here is derived from an EMBL/GenBank/DDBJ whole genome shotgun (WGS) entry which is preliminary data.</text>
</comment>
<dbReference type="EMBL" id="CAICTM010000987">
    <property type="protein sequence ID" value="CAB9519107.1"/>
    <property type="molecule type" value="Genomic_DNA"/>
</dbReference>
<evidence type="ECO:0000313" key="3">
    <source>
        <dbReference type="Proteomes" id="UP001153069"/>
    </source>
</evidence>
<evidence type="ECO:0000313" key="2">
    <source>
        <dbReference type="EMBL" id="CAB9519107.1"/>
    </source>
</evidence>
<accession>A0A9N8EDG1</accession>
<dbReference type="Proteomes" id="UP001153069">
    <property type="component" value="Unassembled WGS sequence"/>
</dbReference>
<reference evidence="2" key="1">
    <citation type="submission" date="2020-06" db="EMBL/GenBank/DDBJ databases">
        <authorList>
            <consortium name="Plant Systems Biology data submission"/>
        </authorList>
    </citation>
    <scope>NUCLEOTIDE SEQUENCE</scope>
    <source>
        <strain evidence="2">D6</strain>
    </source>
</reference>